<sequence>MPNRSTRKNRRRESTRALREKDIDRVPNSLSLSSDPHGNVINQLNLVFLQSKVTAQRPSHKSDNDARVEYRRAARPA</sequence>
<feature type="compositionally biased region" description="Basic and acidic residues" evidence="1">
    <location>
        <begin position="60"/>
        <end position="77"/>
    </location>
</feature>
<accession>A0A0R3UAD8</accession>
<feature type="region of interest" description="Disordered" evidence="1">
    <location>
        <begin position="1"/>
        <end position="38"/>
    </location>
</feature>
<evidence type="ECO:0000313" key="3">
    <source>
        <dbReference type="Proteomes" id="UP000267029"/>
    </source>
</evidence>
<organism evidence="2 3">
    <name type="scientific">Mesocestoides corti</name>
    <name type="common">Flatworm</name>
    <dbReference type="NCBI Taxonomy" id="53468"/>
    <lineage>
        <taxon>Eukaryota</taxon>
        <taxon>Metazoa</taxon>
        <taxon>Spiralia</taxon>
        <taxon>Lophotrochozoa</taxon>
        <taxon>Platyhelminthes</taxon>
        <taxon>Cestoda</taxon>
        <taxon>Eucestoda</taxon>
        <taxon>Cyclophyllidea</taxon>
        <taxon>Mesocestoididae</taxon>
        <taxon>Mesocestoides</taxon>
    </lineage>
</organism>
<evidence type="ECO:0000256" key="1">
    <source>
        <dbReference type="SAM" id="MobiDB-lite"/>
    </source>
</evidence>
<feature type="compositionally biased region" description="Basic and acidic residues" evidence="1">
    <location>
        <begin position="12"/>
        <end position="25"/>
    </location>
</feature>
<dbReference type="EMBL" id="UXSR01001079">
    <property type="protein sequence ID" value="VDD77884.1"/>
    <property type="molecule type" value="Genomic_DNA"/>
</dbReference>
<name>A0A0R3UAD8_MESCO</name>
<proteinExistence type="predicted"/>
<dbReference type="AlphaFoldDB" id="A0A0R3UAD8"/>
<feature type="compositionally biased region" description="Polar residues" evidence="1">
    <location>
        <begin position="28"/>
        <end position="38"/>
    </location>
</feature>
<protein>
    <submittedName>
        <fullName evidence="4">IBB domain-containing protein</fullName>
    </submittedName>
</protein>
<keyword evidence="3" id="KW-1185">Reference proteome</keyword>
<dbReference type="Proteomes" id="UP000267029">
    <property type="component" value="Unassembled WGS sequence"/>
</dbReference>
<feature type="compositionally biased region" description="Basic residues" evidence="1">
    <location>
        <begin position="1"/>
        <end position="11"/>
    </location>
</feature>
<dbReference type="WBParaSite" id="MCU_011940-RA">
    <property type="protein sequence ID" value="MCU_011940-RA"/>
    <property type="gene ID" value="MCU_011940"/>
</dbReference>
<reference evidence="4" key="2">
    <citation type="submission" date="2019-11" db="UniProtKB">
        <authorList>
            <consortium name="WormBaseParasite"/>
        </authorList>
    </citation>
    <scope>IDENTIFICATION</scope>
</reference>
<reference evidence="2 3" key="1">
    <citation type="submission" date="2018-10" db="EMBL/GenBank/DDBJ databases">
        <authorList>
            <consortium name="Pathogen Informatics"/>
        </authorList>
    </citation>
    <scope>NUCLEOTIDE SEQUENCE [LARGE SCALE GENOMIC DNA]</scope>
</reference>
<gene>
    <name evidence="2" type="ORF">MCOS_LOCUS3887</name>
</gene>
<evidence type="ECO:0000313" key="2">
    <source>
        <dbReference type="EMBL" id="VDD77884.1"/>
    </source>
</evidence>
<evidence type="ECO:0000313" key="4">
    <source>
        <dbReference type="WBParaSite" id="MCU_011940-RA"/>
    </source>
</evidence>
<feature type="region of interest" description="Disordered" evidence="1">
    <location>
        <begin position="54"/>
        <end position="77"/>
    </location>
</feature>